<gene>
    <name evidence="1" type="ORF">BDV95DRAFT_598528</name>
</gene>
<keyword evidence="2" id="KW-1185">Reference proteome</keyword>
<dbReference type="AlphaFoldDB" id="A0A7C8M2V4"/>
<comment type="caution">
    <text evidence="1">The sequence shown here is derived from an EMBL/GenBank/DDBJ whole genome shotgun (WGS) entry which is preliminary data.</text>
</comment>
<accession>A0A7C8M2V4</accession>
<sequence length="329" mass="37451">MCIEFRPHAHAHSLTPMPTLSAMPHASSQSPTWLRYMAYCLLSIISATLYQGPWVASPDLDKLSWASVLRVSLTVALIQITRPVMHNLCSQELQQKPSDTYPFTLGMALAAFPELLTILVQRRDAGPTFPRPANAQAWAIHFGICFLVVSECEFYRIYQVKQDPGSEEWMKEPEMLKAWLKYGWKNMKLGWRSLLFANIDGKYKESRDYFGGISCMMRSKRWRLPRTSDSCTDIIVATFPVLSIPLWFAMNGCFNLAVKRMFNPDPLGESLLGCLLGLDILYTSTTWWDVVLSWLLLRPIRTLSELLFPYETAISAPHSSSKVGIERSQ</sequence>
<evidence type="ECO:0000313" key="2">
    <source>
        <dbReference type="Proteomes" id="UP000481861"/>
    </source>
</evidence>
<dbReference type="OrthoDB" id="3761120at2759"/>
<name>A0A7C8M2V4_9PLEO</name>
<dbReference type="Proteomes" id="UP000481861">
    <property type="component" value="Unassembled WGS sequence"/>
</dbReference>
<proteinExistence type="predicted"/>
<evidence type="ECO:0000313" key="1">
    <source>
        <dbReference type="EMBL" id="KAF2867016.1"/>
    </source>
</evidence>
<reference evidence="1 2" key="1">
    <citation type="submission" date="2020-01" db="EMBL/GenBank/DDBJ databases">
        <authorList>
            <consortium name="DOE Joint Genome Institute"/>
            <person name="Haridas S."/>
            <person name="Albert R."/>
            <person name="Binder M."/>
            <person name="Bloem J."/>
            <person name="Labutti K."/>
            <person name="Salamov A."/>
            <person name="Andreopoulos B."/>
            <person name="Baker S.E."/>
            <person name="Barry K."/>
            <person name="Bills G."/>
            <person name="Bluhm B.H."/>
            <person name="Cannon C."/>
            <person name="Castanera R."/>
            <person name="Culley D.E."/>
            <person name="Daum C."/>
            <person name="Ezra D."/>
            <person name="Gonzalez J.B."/>
            <person name="Henrissat B."/>
            <person name="Kuo A."/>
            <person name="Liang C."/>
            <person name="Lipzen A."/>
            <person name="Lutzoni F."/>
            <person name="Magnuson J."/>
            <person name="Mondo S."/>
            <person name="Nolan M."/>
            <person name="Ohm R."/>
            <person name="Pangilinan J."/>
            <person name="Park H.-J.H."/>
            <person name="Ramirez L."/>
            <person name="Alfaro M."/>
            <person name="Sun H."/>
            <person name="Tritt A."/>
            <person name="Yoshinaga Y."/>
            <person name="Zwiers L.-H.L."/>
            <person name="Turgeon B.G."/>
            <person name="Goodwin S.B."/>
            <person name="Spatafora J.W."/>
            <person name="Crous P.W."/>
            <person name="Grigoriev I.V."/>
        </authorList>
    </citation>
    <scope>NUCLEOTIDE SEQUENCE [LARGE SCALE GENOMIC DNA]</scope>
    <source>
        <strain evidence="1 2">CBS 611.86</strain>
    </source>
</reference>
<organism evidence="1 2">
    <name type="scientific">Massariosphaeria phaeospora</name>
    <dbReference type="NCBI Taxonomy" id="100035"/>
    <lineage>
        <taxon>Eukaryota</taxon>
        <taxon>Fungi</taxon>
        <taxon>Dikarya</taxon>
        <taxon>Ascomycota</taxon>
        <taxon>Pezizomycotina</taxon>
        <taxon>Dothideomycetes</taxon>
        <taxon>Pleosporomycetidae</taxon>
        <taxon>Pleosporales</taxon>
        <taxon>Pleosporales incertae sedis</taxon>
        <taxon>Massariosphaeria</taxon>
    </lineage>
</organism>
<protein>
    <submittedName>
        <fullName evidence="1">Uncharacterized protein</fullName>
    </submittedName>
</protein>
<dbReference type="EMBL" id="JAADJZ010000025">
    <property type="protein sequence ID" value="KAF2867016.1"/>
    <property type="molecule type" value="Genomic_DNA"/>
</dbReference>